<evidence type="ECO:0000313" key="3">
    <source>
        <dbReference type="Proteomes" id="UP000254937"/>
    </source>
</evidence>
<dbReference type="Proteomes" id="UP000254937">
    <property type="component" value="Unassembled WGS sequence"/>
</dbReference>
<evidence type="ECO:0000256" key="1">
    <source>
        <dbReference type="SAM" id="MobiDB-lite"/>
    </source>
</evidence>
<reference evidence="2 3" key="1">
    <citation type="submission" date="2018-07" db="EMBL/GenBank/DDBJ databases">
        <title>Section-level genome sequencing of Aspergillus section Nigri to investigate inter- and intra-species variation.</title>
        <authorList>
            <consortium name="DOE Joint Genome Institute"/>
            <person name="Vesth T.C."/>
            <person name="Nybo J.L."/>
            <person name="Theobald S."/>
            <person name="Frisvad J.C."/>
            <person name="Larsen T.O."/>
            <person name="Nielsen K.F."/>
            <person name="Hoof J.B."/>
            <person name="Brandl J."/>
            <person name="Salamov A."/>
            <person name="Riley R."/>
            <person name="Gladden J.M."/>
            <person name="Phatale P."/>
            <person name="Nielsen M.T."/>
            <person name="Lyhne E.K."/>
            <person name="Kogle M.E."/>
            <person name="Strasser K."/>
            <person name="McDonnell E."/>
            <person name="Barry K."/>
            <person name="Clum A."/>
            <person name="Chen C."/>
            <person name="Nolan M."/>
            <person name="Sandor L."/>
            <person name="Kuo A."/>
            <person name="Lipzen A."/>
            <person name="Hainaut M."/>
            <person name="Drula E."/>
            <person name="Tsang A."/>
            <person name="Magnuson J.K."/>
            <person name="Henrissat B."/>
            <person name="Wiebenga A."/>
            <person name="Simmons B.A."/>
            <person name="Makela M.R."/>
            <person name="De vries R.P."/>
            <person name="Grigoriev I.V."/>
            <person name="Mortensen U.H."/>
            <person name="Baker S.E."/>
            <person name="Andersen M.R."/>
        </authorList>
    </citation>
    <scope>NUCLEOTIDE SEQUENCE [LARGE SCALE GENOMIC DNA]</scope>
    <source>
        <strain evidence="2 3">ATCC 13157</strain>
    </source>
</reference>
<protein>
    <submittedName>
        <fullName evidence="2">Uncharacterized protein</fullName>
    </submittedName>
</protein>
<feature type="region of interest" description="Disordered" evidence="1">
    <location>
        <begin position="22"/>
        <end position="43"/>
    </location>
</feature>
<dbReference type="AlphaFoldDB" id="A0A370PUX6"/>
<accession>A0A370PUX6</accession>
<evidence type="ECO:0000313" key="2">
    <source>
        <dbReference type="EMBL" id="RDK45985.1"/>
    </source>
</evidence>
<proteinExistence type="predicted"/>
<name>A0A370PUX6_ASPPH</name>
<gene>
    <name evidence="2" type="ORF">M752DRAFT_95826</name>
</gene>
<keyword evidence="3" id="KW-1185">Reference proteome</keyword>
<sequence length="65" mass="7554">MFEIHQLCSRYYTHIYSPHPKYGQSGLSPRKTPVHTRSASQPAHSHHLLHSIYLHGLSSYLTAYY</sequence>
<organism evidence="2 3">
    <name type="scientific">Aspergillus phoenicis ATCC 13157</name>
    <dbReference type="NCBI Taxonomy" id="1353007"/>
    <lineage>
        <taxon>Eukaryota</taxon>
        <taxon>Fungi</taxon>
        <taxon>Dikarya</taxon>
        <taxon>Ascomycota</taxon>
        <taxon>Pezizomycotina</taxon>
        <taxon>Eurotiomycetes</taxon>
        <taxon>Eurotiomycetidae</taxon>
        <taxon>Eurotiales</taxon>
        <taxon>Aspergillaceae</taxon>
        <taxon>Aspergillus</taxon>
    </lineage>
</organism>
<dbReference type="EMBL" id="KZ851846">
    <property type="protein sequence ID" value="RDK45985.1"/>
    <property type="molecule type" value="Genomic_DNA"/>
</dbReference>